<keyword evidence="1" id="KW-0808">Transferase</keyword>
<dbReference type="InterPro" id="IPR002498">
    <property type="entry name" value="PInositol-4-P-4/5-kinase_core"/>
</dbReference>
<evidence type="ECO:0000256" key="2">
    <source>
        <dbReference type="SAM" id="MobiDB-lite"/>
    </source>
</evidence>
<evidence type="ECO:0000259" key="3">
    <source>
        <dbReference type="PROSITE" id="PS51455"/>
    </source>
</evidence>
<name>A0A158RF59_HYDTA</name>
<organism evidence="6">
    <name type="scientific">Hydatigena taeniaeformis</name>
    <name type="common">Feline tapeworm</name>
    <name type="synonym">Taenia taeniaeformis</name>
    <dbReference type="NCBI Taxonomy" id="6205"/>
    <lineage>
        <taxon>Eukaryota</taxon>
        <taxon>Metazoa</taxon>
        <taxon>Spiralia</taxon>
        <taxon>Lophotrochozoa</taxon>
        <taxon>Platyhelminthes</taxon>
        <taxon>Cestoda</taxon>
        <taxon>Eucestoda</taxon>
        <taxon>Cyclophyllidea</taxon>
        <taxon>Taeniidae</taxon>
        <taxon>Hydatigera</taxon>
    </lineage>
</organism>
<evidence type="ECO:0000313" key="6">
    <source>
        <dbReference type="WBParaSite" id="TTAC_0000894701-mRNA-1"/>
    </source>
</evidence>
<feature type="domain" description="PIPK" evidence="3">
    <location>
        <begin position="57"/>
        <end position="481"/>
    </location>
</feature>
<dbReference type="Gene3D" id="3.30.810.10">
    <property type="entry name" value="2-Layer Sandwich"/>
    <property type="match status" value="1"/>
</dbReference>
<dbReference type="Proteomes" id="UP000274429">
    <property type="component" value="Unassembled WGS sequence"/>
</dbReference>
<sequence length="772" mass="87032">MENNDINTDPAGDPPRSPFKLKPSARLGRKDSDVKTSKKIGHRRVTDQGTVTYKKTPTSEIQRAIQLGIQHSIGTLQQKQVRDVLFRDFEVVETVDFPRSGTKMTPAHGLSDFRFRTFAPVAFRSFRDQFQLDIRDYLHSLCSQELRELSNPGASGSIFYISADDEFIIKTVQHKEANFLQKLLPEYYMNLVQHTRTLLPKFYGLHCYQSSGKNIRFVVMNNLLPSSVKMHERYDLKGSSYKRKANERELAKASPTLKDLDFKERHPNGIWLEADTYDALMKTIERDCRVLESFQIMDYSLLLGVHNFDRAERDRQNRKNERSSDNGMVANVISGVGGTEQNRGALMSSGTSKRRSDGDAVDRGRRSTSPFASNAFRSRSGNKRLTAYSTAMESIEAKTEPVEIEPTDSERATLLGGLPARSYSGDRLFLFIGIIDILQSYRMVKKMEHTIKSVVIDSETVSVTNPSFYAKRFQNTLGNCIFRRTPYLDPPQLFGPKARRFRRLAHLGSKVFFLLFRSPSNETASSVTTWPRQRFLNTLSRYSSGCSSGYSTMVNNHNWSAGLVSDLPHTDYTHPASVPICRTRTSPSTEPRLFNSSRGELSWCEHSIISLRMGSESDLSDSNTTSTSSTSDADGQIVPADGVVMTMQGKRTVEELDSQLAAVQKLVRRERARKQREEAYRNRSVSNLPLSMVSNVPTPPLPPHYATVSRRSVQRVFLMPEPVDLRSRTPPVQRSDRATTASPPPLPTISSECTVSVMDESFSLFVLPSTCV</sequence>
<keyword evidence="1" id="KW-0547">Nucleotide-binding</keyword>
<dbReference type="CDD" id="cd17301">
    <property type="entry name" value="PIPKc_PIP5KI"/>
    <property type="match status" value="1"/>
</dbReference>
<evidence type="ECO:0000313" key="5">
    <source>
        <dbReference type="Proteomes" id="UP000274429"/>
    </source>
</evidence>
<feature type="region of interest" description="Disordered" evidence="2">
    <location>
        <begin position="615"/>
        <end position="637"/>
    </location>
</feature>
<keyword evidence="5" id="KW-1185">Reference proteome</keyword>
<dbReference type="GO" id="GO:0046854">
    <property type="term" value="P:phosphatidylinositol phosphate biosynthetic process"/>
    <property type="evidence" value="ECO:0007669"/>
    <property type="project" value="TreeGrafter"/>
</dbReference>
<dbReference type="SMART" id="SM00330">
    <property type="entry name" value="PIPKc"/>
    <property type="match status" value="1"/>
</dbReference>
<dbReference type="SUPFAM" id="SSF56104">
    <property type="entry name" value="SAICAR synthase-like"/>
    <property type="match status" value="1"/>
</dbReference>
<dbReference type="Pfam" id="PF01504">
    <property type="entry name" value="PIP5K"/>
    <property type="match status" value="1"/>
</dbReference>
<keyword evidence="1" id="KW-0418">Kinase</keyword>
<dbReference type="STRING" id="6205.A0A158RF59"/>
<dbReference type="GO" id="GO:0005524">
    <property type="term" value="F:ATP binding"/>
    <property type="evidence" value="ECO:0007669"/>
    <property type="project" value="UniProtKB-UniRule"/>
</dbReference>
<dbReference type="GO" id="GO:0005886">
    <property type="term" value="C:plasma membrane"/>
    <property type="evidence" value="ECO:0007669"/>
    <property type="project" value="TreeGrafter"/>
</dbReference>
<dbReference type="OrthoDB" id="70770at2759"/>
<dbReference type="InterPro" id="IPR027483">
    <property type="entry name" value="PInositol-4-P-4/5-kinase_C_sf"/>
</dbReference>
<feature type="region of interest" description="Disordered" evidence="2">
    <location>
        <begin position="314"/>
        <end position="376"/>
    </location>
</feature>
<gene>
    <name evidence="4" type="ORF">TTAC_LOCUS8932</name>
</gene>
<dbReference type="InterPro" id="IPR023610">
    <property type="entry name" value="PInositol-4/5-P-5/4-kinase"/>
</dbReference>
<feature type="compositionally biased region" description="Basic and acidic residues" evidence="2">
    <location>
        <begin position="314"/>
        <end position="324"/>
    </location>
</feature>
<dbReference type="PROSITE" id="PS51455">
    <property type="entry name" value="PIPK"/>
    <property type="match status" value="1"/>
</dbReference>
<dbReference type="AlphaFoldDB" id="A0A158RF59"/>
<dbReference type="EMBL" id="UYWX01020630">
    <property type="protein sequence ID" value="VDM33621.1"/>
    <property type="molecule type" value="Genomic_DNA"/>
</dbReference>
<accession>A0A158RF59</accession>
<feature type="region of interest" description="Disordered" evidence="2">
    <location>
        <begin position="1"/>
        <end position="54"/>
    </location>
</feature>
<evidence type="ECO:0000256" key="1">
    <source>
        <dbReference type="PROSITE-ProRule" id="PRU00781"/>
    </source>
</evidence>
<proteinExistence type="predicted"/>
<protein>
    <submittedName>
        <fullName evidence="6">PIPK domain-containing protein</fullName>
    </submittedName>
</protein>
<feature type="compositionally biased region" description="Low complexity" evidence="2">
    <location>
        <begin position="616"/>
        <end position="634"/>
    </location>
</feature>
<feature type="compositionally biased region" description="Basic and acidic residues" evidence="2">
    <location>
        <begin position="354"/>
        <end position="365"/>
    </location>
</feature>
<dbReference type="PANTHER" id="PTHR23086">
    <property type="entry name" value="PHOSPHATIDYLINOSITOL-4-PHOSPHATE 5-KINASE"/>
    <property type="match status" value="1"/>
</dbReference>
<reference evidence="4 5" key="2">
    <citation type="submission" date="2018-11" db="EMBL/GenBank/DDBJ databases">
        <authorList>
            <consortium name="Pathogen Informatics"/>
        </authorList>
    </citation>
    <scope>NUCLEOTIDE SEQUENCE [LARGE SCALE GENOMIC DNA]</scope>
</reference>
<dbReference type="WBParaSite" id="TTAC_0000894701-mRNA-1">
    <property type="protein sequence ID" value="TTAC_0000894701-mRNA-1"/>
    <property type="gene ID" value="TTAC_0000894701"/>
</dbReference>
<dbReference type="PANTHER" id="PTHR23086:SF101">
    <property type="entry name" value="LP03320P-RELATED"/>
    <property type="match status" value="1"/>
</dbReference>
<dbReference type="GO" id="GO:0016308">
    <property type="term" value="F:1-phosphatidylinositol-4-phosphate 5-kinase activity"/>
    <property type="evidence" value="ECO:0007669"/>
    <property type="project" value="TreeGrafter"/>
</dbReference>
<evidence type="ECO:0000313" key="4">
    <source>
        <dbReference type="EMBL" id="VDM33621.1"/>
    </source>
</evidence>
<dbReference type="Gene3D" id="3.30.800.10">
    <property type="entry name" value="Phosphatidylinositol Phosphate Kinase II Beta"/>
    <property type="match status" value="1"/>
</dbReference>
<keyword evidence="1" id="KW-0067">ATP-binding</keyword>
<reference evidence="6" key="1">
    <citation type="submission" date="2016-04" db="UniProtKB">
        <authorList>
            <consortium name="WormBaseParasite"/>
        </authorList>
    </citation>
    <scope>IDENTIFICATION</scope>
</reference>
<dbReference type="InterPro" id="IPR027484">
    <property type="entry name" value="PInositol-4-P-5-kinase_N"/>
</dbReference>
<feature type="compositionally biased region" description="Polar residues" evidence="2">
    <location>
        <begin position="367"/>
        <end position="376"/>
    </location>
</feature>
<feature type="region of interest" description="Disordered" evidence="2">
    <location>
        <begin position="725"/>
        <end position="749"/>
    </location>
</feature>